<name>A0A6L5EFU3_9ENTR</name>
<sequence length="163" mass="18460">MPNKMHNSGVATISAPEFVLRNLKKKNKINRILRSGKIAVIIGEPGTGKTLLAENCLRNHTFIKPTERDHQNRYILSTEVAHDKKSALIIDDAFLFNKESLKKFAEYTWGKRIKLIITASSPEDIPGIEPIADYIRLEIPPVNVRSPDNNKDNTFQLDLPPNF</sequence>
<dbReference type="AlphaFoldDB" id="A0A6L5EFU3"/>
<organism evidence="2 3">
    <name type="scientific">Citrobacter telavivensis</name>
    <dbReference type="NCBI Taxonomy" id="2653932"/>
    <lineage>
        <taxon>Bacteria</taxon>
        <taxon>Pseudomonadati</taxon>
        <taxon>Pseudomonadota</taxon>
        <taxon>Gammaproteobacteria</taxon>
        <taxon>Enterobacterales</taxon>
        <taxon>Enterobacteriaceae</taxon>
        <taxon>Citrobacter</taxon>
    </lineage>
</organism>
<dbReference type="InterPro" id="IPR049050">
    <property type="entry name" value="nSTAND3"/>
</dbReference>
<dbReference type="Proteomes" id="UP000475079">
    <property type="component" value="Unassembled WGS sequence"/>
</dbReference>
<dbReference type="SUPFAM" id="SSF52540">
    <property type="entry name" value="P-loop containing nucleoside triphosphate hydrolases"/>
    <property type="match status" value="1"/>
</dbReference>
<dbReference type="RefSeq" id="WP_152400174.1">
    <property type="nucleotide sequence ID" value="NZ_WHIY01000028.1"/>
</dbReference>
<evidence type="ECO:0000259" key="1">
    <source>
        <dbReference type="SMART" id="SM00382"/>
    </source>
</evidence>
<reference evidence="2 3" key="1">
    <citation type="submission" date="2019-10" db="EMBL/GenBank/DDBJ databases">
        <title>Characterization of a new Citrobacter species.</title>
        <authorList>
            <person name="Goncalves Ribeiro T."/>
            <person name="Izdebski R."/>
            <person name="Urbanowicz P."/>
            <person name="Carmeli Y."/>
            <person name="Gniadkowski M."/>
            <person name="Peixe L."/>
        </authorList>
    </citation>
    <scope>NUCLEOTIDE SEQUENCE [LARGE SCALE GENOMIC DNA]</scope>
    <source>
        <strain evidence="2 3">NMI7905_11</strain>
    </source>
</reference>
<dbReference type="InterPro" id="IPR003593">
    <property type="entry name" value="AAA+_ATPase"/>
</dbReference>
<gene>
    <name evidence="2" type="ORF">GBB84_26160</name>
</gene>
<feature type="domain" description="AAA+ ATPase" evidence="1">
    <location>
        <begin position="35"/>
        <end position="145"/>
    </location>
</feature>
<proteinExistence type="predicted"/>
<comment type="caution">
    <text evidence="2">The sequence shown here is derived from an EMBL/GenBank/DDBJ whole genome shotgun (WGS) entry which is preliminary data.</text>
</comment>
<protein>
    <recommendedName>
        <fullName evidence="1">AAA+ ATPase domain-containing protein</fullName>
    </recommendedName>
</protein>
<accession>A0A6L5EFU3</accession>
<dbReference type="SMART" id="SM00382">
    <property type="entry name" value="AAA"/>
    <property type="match status" value="1"/>
</dbReference>
<evidence type="ECO:0000313" key="3">
    <source>
        <dbReference type="Proteomes" id="UP000475079"/>
    </source>
</evidence>
<dbReference type="EMBL" id="WHIY01000028">
    <property type="protein sequence ID" value="MPQ54367.1"/>
    <property type="molecule type" value="Genomic_DNA"/>
</dbReference>
<keyword evidence="3" id="KW-1185">Reference proteome</keyword>
<evidence type="ECO:0000313" key="2">
    <source>
        <dbReference type="EMBL" id="MPQ54367.1"/>
    </source>
</evidence>
<dbReference type="Pfam" id="PF20720">
    <property type="entry name" value="nSTAND3"/>
    <property type="match status" value="1"/>
</dbReference>
<dbReference type="Gene3D" id="3.40.50.300">
    <property type="entry name" value="P-loop containing nucleotide triphosphate hydrolases"/>
    <property type="match status" value="1"/>
</dbReference>
<dbReference type="InterPro" id="IPR027417">
    <property type="entry name" value="P-loop_NTPase"/>
</dbReference>